<reference evidence="1 2" key="1">
    <citation type="submission" date="2022-06" db="EMBL/GenBank/DDBJ databases">
        <title>Endosaccharibacter gen. nov., sp. nov., endophytic bacteria isolated from sugarcane.</title>
        <authorList>
            <person name="Pitiwittayakul N."/>
            <person name="Yukphan P."/>
            <person name="Charoenyingcharoen P."/>
            <person name="Tanasupawat S."/>
        </authorList>
    </citation>
    <scope>NUCLEOTIDE SEQUENCE [LARGE SCALE GENOMIC DNA]</scope>
    <source>
        <strain evidence="1 2">KSS8</strain>
    </source>
</reference>
<evidence type="ECO:0000313" key="2">
    <source>
        <dbReference type="Proteomes" id="UP001524587"/>
    </source>
</evidence>
<dbReference type="Proteomes" id="UP001524587">
    <property type="component" value="Unassembled WGS sequence"/>
</dbReference>
<organism evidence="1 2">
    <name type="scientific">Endosaccharibacter trunci</name>
    <dbReference type="NCBI Taxonomy" id="2812733"/>
    <lineage>
        <taxon>Bacteria</taxon>
        <taxon>Pseudomonadati</taxon>
        <taxon>Pseudomonadota</taxon>
        <taxon>Alphaproteobacteria</taxon>
        <taxon>Acetobacterales</taxon>
        <taxon>Acetobacteraceae</taxon>
        <taxon>Endosaccharibacter</taxon>
    </lineage>
</organism>
<dbReference type="RefSeq" id="WP_422865517.1">
    <property type="nucleotide sequence ID" value="NZ_JAMSKV010000020.1"/>
</dbReference>
<accession>A0ABT1WAV8</accession>
<feature type="non-terminal residue" evidence="1">
    <location>
        <position position="1"/>
    </location>
</feature>
<evidence type="ECO:0008006" key="3">
    <source>
        <dbReference type="Google" id="ProtNLM"/>
    </source>
</evidence>
<gene>
    <name evidence="1" type="ORF">NFI95_16445</name>
</gene>
<keyword evidence="2" id="KW-1185">Reference proteome</keyword>
<sequence length="249" mass="25829">ARGRVRMPCRSCAGKAWIGGRSLIPARHFALPSGRNQLISIASWNAQGNPLEHGLGGAFLRHLVAEHDIVVLQSCGALVESSFAAFRSIAVDRLRCDARGFRQPISVDPFCSVAILSRIGSAFPFEGGAVLDSGRPGVFGVCCSVAGGPVLAAVHAAPAGLSAADWSWFEAELRHAASGTRPLLVAAELGPAWKPVLDVRTQDARGLAFPSPGRRHDSFLAIGLSLSGAIAAIDCGGASDHDAVSACFA</sequence>
<protein>
    <recommendedName>
        <fullName evidence="3">Endonuclease/exonuclease/phosphatase family protein</fullName>
    </recommendedName>
</protein>
<evidence type="ECO:0000313" key="1">
    <source>
        <dbReference type="EMBL" id="MCQ8280033.1"/>
    </source>
</evidence>
<comment type="caution">
    <text evidence="1">The sequence shown here is derived from an EMBL/GenBank/DDBJ whole genome shotgun (WGS) entry which is preliminary data.</text>
</comment>
<dbReference type="EMBL" id="JAMSKV010000020">
    <property type="protein sequence ID" value="MCQ8280033.1"/>
    <property type="molecule type" value="Genomic_DNA"/>
</dbReference>
<name>A0ABT1WAV8_9PROT</name>
<proteinExistence type="predicted"/>